<evidence type="ECO:0000256" key="2">
    <source>
        <dbReference type="ARBA" id="ARBA00022692"/>
    </source>
</evidence>
<comment type="caution">
    <text evidence="6">The sequence shown here is derived from an EMBL/GenBank/DDBJ whole genome shotgun (WGS) entry which is preliminary data.</text>
</comment>
<proteinExistence type="predicted"/>
<dbReference type="RefSeq" id="WP_345006901.1">
    <property type="nucleotide sequence ID" value="NZ_BAABCY010000076.1"/>
</dbReference>
<evidence type="ECO:0000256" key="1">
    <source>
        <dbReference type="ARBA" id="ARBA00004141"/>
    </source>
</evidence>
<dbReference type="Proteomes" id="UP001500954">
    <property type="component" value="Unassembled WGS sequence"/>
</dbReference>
<dbReference type="EMBL" id="BAABCY010000076">
    <property type="protein sequence ID" value="GAA3577333.1"/>
    <property type="molecule type" value="Genomic_DNA"/>
</dbReference>
<gene>
    <name evidence="6" type="ORF">GCM10022395_27680</name>
</gene>
<evidence type="ECO:0000256" key="4">
    <source>
        <dbReference type="ARBA" id="ARBA00023136"/>
    </source>
</evidence>
<reference evidence="7" key="1">
    <citation type="journal article" date="2019" name="Int. J. Syst. Evol. Microbiol.">
        <title>The Global Catalogue of Microorganisms (GCM) 10K type strain sequencing project: providing services to taxonomists for standard genome sequencing and annotation.</title>
        <authorList>
            <consortium name="The Broad Institute Genomics Platform"/>
            <consortium name="The Broad Institute Genome Sequencing Center for Infectious Disease"/>
            <person name="Wu L."/>
            <person name="Ma J."/>
        </authorList>
    </citation>
    <scope>NUCLEOTIDE SEQUENCE [LARGE SCALE GENOMIC DNA]</scope>
    <source>
        <strain evidence="7">JCM 17111</strain>
    </source>
</reference>
<evidence type="ECO:0000256" key="3">
    <source>
        <dbReference type="ARBA" id="ARBA00022989"/>
    </source>
</evidence>
<keyword evidence="3 5" id="KW-1133">Transmembrane helix</keyword>
<protein>
    <submittedName>
        <fullName evidence="6">DoxX family protein</fullName>
    </submittedName>
</protein>
<feature type="transmembrane region" description="Helical" evidence="5">
    <location>
        <begin position="70"/>
        <end position="91"/>
    </location>
</feature>
<organism evidence="6 7">
    <name type="scientific">Snuella lapsa</name>
    <dbReference type="NCBI Taxonomy" id="870481"/>
    <lineage>
        <taxon>Bacteria</taxon>
        <taxon>Pseudomonadati</taxon>
        <taxon>Bacteroidota</taxon>
        <taxon>Flavobacteriia</taxon>
        <taxon>Flavobacteriales</taxon>
        <taxon>Flavobacteriaceae</taxon>
        <taxon>Snuella</taxon>
    </lineage>
</organism>
<evidence type="ECO:0000313" key="6">
    <source>
        <dbReference type="EMBL" id="GAA3577333.1"/>
    </source>
</evidence>
<name>A0ABP6Y6G0_9FLAO</name>
<keyword evidence="2 5" id="KW-0812">Transmembrane</keyword>
<comment type="subcellular location">
    <subcellularLocation>
        <location evidence="1">Membrane</location>
        <topology evidence="1">Multi-pass membrane protein</topology>
    </subcellularLocation>
</comment>
<accession>A0ABP6Y6G0</accession>
<evidence type="ECO:0000256" key="5">
    <source>
        <dbReference type="SAM" id="Phobius"/>
    </source>
</evidence>
<feature type="transmembrane region" description="Helical" evidence="5">
    <location>
        <begin position="43"/>
        <end position="61"/>
    </location>
</feature>
<keyword evidence="4 5" id="KW-0472">Membrane</keyword>
<dbReference type="Pfam" id="PF07681">
    <property type="entry name" value="DoxX"/>
    <property type="match status" value="1"/>
</dbReference>
<evidence type="ECO:0000313" key="7">
    <source>
        <dbReference type="Proteomes" id="UP001500954"/>
    </source>
</evidence>
<keyword evidence="7" id="KW-1185">Reference proteome</keyword>
<sequence>MIKKLPLILRITVALILLQTLRFKFFAHPDSVYIFTKLGMEPFGRVSIGIIELIASILILIPKTIWIGSLLTLGVIGGAIVMHLTILGIQVNDDNGLLFLTAVITFILSAIILYRERHALPKIKALL</sequence>
<feature type="transmembrane region" description="Helical" evidence="5">
    <location>
        <begin position="97"/>
        <end position="114"/>
    </location>
</feature>
<dbReference type="InterPro" id="IPR032808">
    <property type="entry name" value="DoxX"/>
</dbReference>